<organism evidence="1 2">
    <name type="scientific">Alkalihalobacterium chitinilyticum</name>
    <dbReference type="NCBI Taxonomy" id="2980103"/>
    <lineage>
        <taxon>Bacteria</taxon>
        <taxon>Bacillati</taxon>
        <taxon>Bacillota</taxon>
        <taxon>Bacilli</taxon>
        <taxon>Bacillales</taxon>
        <taxon>Bacillaceae</taxon>
        <taxon>Alkalihalobacterium</taxon>
    </lineage>
</organism>
<keyword evidence="2" id="KW-1185">Reference proteome</keyword>
<comment type="caution">
    <text evidence="1">The sequence shown here is derived from an EMBL/GenBank/DDBJ whole genome shotgun (WGS) entry which is preliminary data.</text>
</comment>
<dbReference type="RefSeq" id="WP_275120086.1">
    <property type="nucleotide sequence ID" value="NZ_JAOTPO010000016.1"/>
</dbReference>
<dbReference type="Proteomes" id="UP001148125">
    <property type="component" value="Unassembled WGS sequence"/>
</dbReference>
<proteinExistence type="predicted"/>
<evidence type="ECO:0000313" key="2">
    <source>
        <dbReference type="Proteomes" id="UP001148125"/>
    </source>
</evidence>
<dbReference type="EMBL" id="JAOTPO010000016">
    <property type="protein sequence ID" value="MDE5415484.1"/>
    <property type="molecule type" value="Genomic_DNA"/>
</dbReference>
<gene>
    <name evidence="1" type="ORF">N7Z68_19150</name>
</gene>
<accession>A0ABT5VMI9</accession>
<evidence type="ECO:0000313" key="1">
    <source>
        <dbReference type="EMBL" id="MDE5415484.1"/>
    </source>
</evidence>
<protein>
    <recommendedName>
        <fullName evidence="3">HK97 gp10 family phage protein</fullName>
    </recommendedName>
</protein>
<sequence length="112" mass="12347">MKITKTKWFGDKIQREVQAAVSKSTLETAESVLKESNSKVPLDTGALMNSGEVVHDQNSAVVAYHEPYAAIVHEKPMDFQGGRQNKYLESSINNHASQFADNVKSNVGKALR</sequence>
<evidence type="ECO:0008006" key="3">
    <source>
        <dbReference type="Google" id="ProtNLM"/>
    </source>
</evidence>
<reference evidence="1" key="1">
    <citation type="submission" date="2024-05" db="EMBL/GenBank/DDBJ databases">
        <title>Alkalihalobacillus sp. strain MEB203 novel alkaliphilic bacterium from Lonar Lake, India.</title>
        <authorList>
            <person name="Joshi A."/>
            <person name="Thite S."/>
            <person name="Mengade P."/>
        </authorList>
    </citation>
    <scope>NUCLEOTIDE SEQUENCE</scope>
    <source>
        <strain evidence="1">MEB 203</strain>
    </source>
</reference>
<name>A0ABT5VMI9_9BACI</name>